<organism evidence="1 2">
    <name type="scientific">Flavobacterium hankyongi</name>
    <dbReference type="NCBI Taxonomy" id="1176532"/>
    <lineage>
        <taxon>Bacteria</taxon>
        <taxon>Pseudomonadati</taxon>
        <taxon>Bacteroidota</taxon>
        <taxon>Flavobacteriia</taxon>
        <taxon>Flavobacteriales</taxon>
        <taxon>Flavobacteriaceae</taxon>
        <taxon>Flavobacterium</taxon>
    </lineage>
</organism>
<dbReference type="SUPFAM" id="SSF55729">
    <property type="entry name" value="Acyl-CoA N-acyltransferases (Nat)"/>
    <property type="match status" value="1"/>
</dbReference>
<evidence type="ECO:0008006" key="3">
    <source>
        <dbReference type="Google" id="ProtNLM"/>
    </source>
</evidence>
<proteinExistence type="predicted"/>
<keyword evidence="2" id="KW-1185">Reference proteome</keyword>
<protein>
    <recommendedName>
        <fullName evidence="3">GNAT family N-acetyltransferase</fullName>
    </recommendedName>
</protein>
<dbReference type="RefSeq" id="WP_264541908.1">
    <property type="nucleotide sequence ID" value="NZ_BAABIP010000014.1"/>
</dbReference>
<name>A0ABP8ZVG9_9FLAO</name>
<reference evidence="2" key="1">
    <citation type="journal article" date="2019" name="Int. J. Syst. Evol. Microbiol.">
        <title>The Global Catalogue of Microorganisms (GCM) 10K type strain sequencing project: providing services to taxonomists for standard genome sequencing and annotation.</title>
        <authorList>
            <consortium name="The Broad Institute Genomics Platform"/>
            <consortium name="The Broad Institute Genome Sequencing Center for Infectious Disease"/>
            <person name="Wu L."/>
            <person name="Ma J."/>
        </authorList>
    </citation>
    <scope>NUCLEOTIDE SEQUENCE [LARGE SCALE GENOMIC DNA]</scope>
    <source>
        <strain evidence="2">JCM 18198</strain>
    </source>
</reference>
<dbReference type="InterPro" id="IPR016181">
    <property type="entry name" value="Acyl_CoA_acyltransferase"/>
</dbReference>
<dbReference type="Gene3D" id="3.40.630.30">
    <property type="match status" value="1"/>
</dbReference>
<dbReference type="EMBL" id="BAABIP010000014">
    <property type="protein sequence ID" value="GAA4767141.1"/>
    <property type="molecule type" value="Genomic_DNA"/>
</dbReference>
<evidence type="ECO:0000313" key="2">
    <source>
        <dbReference type="Proteomes" id="UP001500141"/>
    </source>
</evidence>
<gene>
    <name evidence="1" type="ORF">GCM10023230_16130</name>
</gene>
<dbReference type="Proteomes" id="UP001500141">
    <property type="component" value="Unassembled WGS sequence"/>
</dbReference>
<comment type="caution">
    <text evidence="1">The sequence shown here is derived from an EMBL/GenBank/DDBJ whole genome shotgun (WGS) entry which is preliminary data.</text>
</comment>
<evidence type="ECO:0000313" key="1">
    <source>
        <dbReference type="EMBL" id="GAA4767141.1"/>
    </source>
</evidence>
<sequence length="326" mass="37866">MKQFKIKKYNQTDFNLWNNFVANAKNGTFLFHRNFMQYHSDRFEDCSLFVSDEKEKLVAILPANKVGNELFSHQGLTYGGLVYNDNLKLEVIINIFHDVLKFLYENSFEKITIKCIPLIYHKKPADEMLYVLFLLESKLIRRDSLAVIDLKKENSISKGRMEGVSKGVKNELEIVEESNFEKFWNSILIPNLNEKHNALPVHSLKEIEYLHSKFSKNIRQFNVYKNSEIVAGTTIFESEQVAHAQYISANSTKNELGSLDYLYYHLITNVFKDKKFLDFGISNEDNGKILNKGLSFWKESFGASAITQDFYEVSTSKFINLLNVLK</sequence>
<accession>A0ABP8ZVG9</accession>